<keyword evidence="2" id="KW-1185">Reference proteome</keyword>
<name>A0A084ZP30_9ENTR</name>
<dbReference type="EMBL" id="JMTB01000117">
    <property type="protein sequence ID" value="KFB99224.1"/>
    <property type="molecule type" value="Genomic_DNA"/>
</dbReference>
<dbReference type="InterPro" id="IPR010272">
    <property type="entry name" value="T6SS_TssF"/>
</dbReference>
<protein>
    <submittedName>
        <fullName evidence="1">ImpG/VasA family protein</fullName>
    </submittedName>
</protein>
<accession>A0A084ZP30</accession>
<sequence>MAFEERYYREELDYLRQLGKLLAEEKPHLARFLSEKAGDPDVERLMEAFAFLSGGLRQKLEDEFPEFTHGIIRMLWPNYLRPVPAMTVIEYQPKNRLNAPVQVCRNELIRSRTVHGSLSPGKGALAESEDTLPPVCHFTLARDVWLQPVQIKDVCNSSTLKEGVIDVHFVAAAGISLRALDLNKLTFWLGNEDDYTRHQLYLWFSERLSDAELIAGECKIQLPDLWLEAAGFERGDALLPWPKNVHNGYRVLQEYFCYLESFFFFHLRDVPPLPEDFPANTFTLRLRFNQPLPVDIKLRRNSLRLYCTPAVNLFVHHAEPVRPDGSATQYPLRASHKQPDAYDIFQVASVSSSLQVSDRPSERGNKTRTWPEFESFNHQIEYSRQREVVYWHHRTKTSLFHQGLDHAIAFVHADGSEPGISRLKGEVVTASLVCTNQMLPAELHTGDICVAIGKNPAVASFSNVTRPTRPLYPVTDGDMHWSLISSMNLNYLSLLDRDVLVQILRTFDLPGVHHPQQARLSRQKLDAIEKMETRPVDRLFKGVPARGLATTLWINPAPFVCEGEVYLLGAVLSAFFSLYASINSFHCLKIINTESQEEWEWQSSGQHALM</sequence>
<dbReference type="Proteomes" id="UP000028630">
    <property type="component" value="Unassembled WGS sequence"/>
</dbReference>
<dbReference type="PANTHER" id="PTHR35370">
    <property type="entry name" value="CYTOPLASMIC PROTEIN-RELATED-RELATED"/>
    <property type="match status" value="1"/>
</dbReference>
<organism evidence="1 2">
    <name type="scientific">Trabulsiella guamensis ATCC 49490</name>
    <dbReference type="NCBI Taxonomy" id="1005994"/>
    <lineage>
        <taxon>Bacteria</taxon>
        <taxon>Pseudomonadati</taxon>
        <taxon>Pseudomonadota</taxon>
        <taxon>Gammaproteobacteria</taxon>
        <taxon>Enterobacterales</taxon>
        <taxon>Enterobacteriaceae</taxon>
        <taxon>Trabulsiella</taxon>
    </lineage>
</organism>
<dbReference type="OrthoDB" id="9763676at2"/>
<comment type="caution">
    <text evidence="1">The sequence shown here is derived from an EMBL/GenBank/DDBJ whole genome shotgun (WGS) entry which is preliminary data.</text>
</comment>
<evidence type="ECO:0000313" key="2">
    <source>
        <dbReference type="Proteomes" id="UP000028630"/>
    </source>
</evidence>
<dbReference type="AlphaFoldDB" id="A0A084ZP30"/>
<dbReference type="PIRSF" id="PIRSF028304">
    <property type="entry name" value="UCP028304"/>
    <property type="match status" value="1"/>
</dbReference>
<dbReference type="RefSeq" id="WP_038161939.1">
    <property type="nucleotide sequence ID" value="NZ_JMTB01000117.1"/>
</dbReference>
<evidence type="ECO:0000313" key="1">
    <source>
        <dbReference type="EMBL" id="KFB99224.1"/>
    </source>
</evidence>
<dbReference type="Pfam" id="PF05947">
    <property type="entry name" value="T6SS_TssF"/>
    <property type="match status" value="1"/>
</dbReference>
<gene>
    <name evidence="1" type="ORF">GTGU_04226</name>
</gene>
<dbReference type="PANTHER" id="PTHR35370:SF4">
    <property type="entry name" value="TYPE VI SECRETION SYSTEM BASEPLATE SUBUNIT TSSF"/>
    <property type="match status" value="1"/>
</dbReference>
<dbReference type="NCBIfam" id="TIGR03359">
    <property type="entry name" value="VI_chp_6"/>
    <property type="match status" value="1"/>
</dbReference>
<reference evidence="2" key="1">
    <citation type="submission" date="2014-05" db="EMBL/GenBank/DDBJ databases">
        <title>ATOL: Assembling a taxonomically balanced genome-scale reconstruction of the evolutionary history of the Enterobacteriaceae.</title>
        <authorList>
            <person name="Plunkett G. III"/>
            <person name="Neeno-Eckwall E.C."/>
            <person name="Glasner J.D."/>
            <person name="Perna N.T."/>
        </authorList>
    </citation>
    <scope>NUCLEOTIDE SEQUENCE [LARGE SCALE GENOMIC DNA]</scope>
    <source>
        <strain evidence="2">ATCC 49490</strain>
    </source>
</reference>
<proteinExistence type="predicted"/>
<dbReference type="eggNOG" id="COG3519">
    <property type="taxonomic scope" value="Bacteria"/>
</dbReference>